<dbReference type="EMBL" id="LCMS01000004">
    <property type="protein sequence ID" value="KKU41362.1"/>
    <property type="molecule type" value="Genomic_DNA"/>
</dbReference>
<evidence type="ECO:0000313" key="10">
    <source>
        <dbReference type="Proteomes" id="UP000034795"/>
    </source>
</evidence>
<keyword evidence="3 7" id="KW-0863">Zinc-finger</keyword>
<dbReference type="NCBIfam" id="TIGR00615">
    <property type="entry name" value="recR"/>
    <property type="match status" value="1"/>
</dbReference>
<dbReference type="HAMAP" id="MF_00017">
    <property type="entry name" value="RecR"/>
    <property type="match status" value="1"/>
</dbReference>
<gene>
    <name evidence="7" type="primary">recR</name>
    <name evidence="9" type="ORF">UX57_C0004G0066</name>
</gene>
<evidence type="ECO:0000259" key="8">
    <source>
        <dbReference type="PROSITE" id="PS50880"/>
    </source>
</evidence>
<organism evidence="9 10">
    <name type="scientific">Candidatus Uhrbacteria bacterium GW2011_GWE2_46_68</name>
    <dbReference type="NCBI Taxonomy" id="1618994"/>
    <lineage>
        <taxon>Bacteria</taxon>
        <taxon>Candidatus Uhriibacteriota</taxon>
    </lineage>
</organism>
<dbReference type="Gene3D" id="3.40.1360.10">
    <property type="match status" value="1"/>
</dbReference>
<dbReference type="PROSITE" id="PS01300">
    <property type="entry name" value="RECR"/>
    <property type="match status" value="1"/>
</dbReference>
<evidence type="ECO:0000256" key="4">
    <source>
        <dbReference type="ARBA" id="ARBA00022833"/>
    </source>
</evidence>
<dbReference type="InterPro" id="IPR023627">
    <property type="entry name" value="Rcmb_RecR"/>
</dbReference>
<dbReference type="Pfam" id="PF02132">
    <property type="entry name" value="RecR_ZnF"/>
    <property type="match status" value="1"/>
</dbReference>
<dbReference type="InterPro" id="IPR006171">
    <property type="entry name" value="TOPRIM_dom"/>
</dbReference>
<dbReference type="PROSITE" id="PS50880">
    <property type="entry name" value="TOPRIM"/>
    <property type="match status" value="1"/>
</dbReference>
<dbReference type="Proteomes" id="UP000034795">
    <property type="component" value="Unassembled WGS sequence"/>
</dbReference>
<evidence type="ECO:0000256" key="1">
    <source>
        <dbReference type="ARBA" id="ARBA00022723"/>
    </source>
</evidence>
<dbReference type="SUPFAM" id="SSF111304">
    <property type="entry name" value="Recombination protein RecR"/>
    <property type="match status" value="1"/>
</dbReference>
<keyword evidence="1 7" id="KW-0479">Metal-binding</keyword>
<evidence type="ECO:0000256" key="7">
    <source>
        <dbReference type="HAMAP-Rule" id="MF_00017"/>
    </source>
</evidence>
<comment type="caution">
    <text evidence="9">The sequence shown here is derived from an EMBL/GenBank/DDBJ whole genome shotgun (WGS) entry which is preliminary data.</text>
</comment>
<dbReference type="CDD" id="cd01025">
    <property type="entry name" value="TOPRIM_recR"/>
    <property type="match status" value="1"/>
</dbReference>
<reference evidence="9 10" key="1">
    <citation type="journal article" date="2015" name="Nature">
        <title>rRNA introns, odd ribosomes, and small enigmatic genomes across a large radiation of phyla.</title>
        <authorList>
            <person name="Brown C.T."/>
            <person name="Hug L.A."/>
            <person name="Thomas B.C."/>
            <person name="Sharon I."/>
            <person name="Castelle C.J."/>
            <person name="Singh A."/>
            <person name="Wilkins M.J."/>
            <person name="Williams K.H."/>
            <person name="Banfield J.F."/>
        </authorList>
    </citation>
    <scope>NUCLEOTIDE SEQUENCE [LARGE SCALE GENOMIC DNA]</scope>
</reference>
<dbReference type="PANTHER" id="PTHR30446">
    <property type="entry name" value="RECOMBINATION PROTEIN RECR"/>
    <property type="match status" value="1"/>
</dbReference>
<keyword evidence="4 7" id="KW-0862">Zinc</keyword>
<dbReference type="InterPro" id="IPR015967">
    <property type="entry name" value="Rcmb_RecR_Znf"/>
</dbReference>
<protein>
    <recommendedName>
        <fullName evidence="7">Recombination protein RecR</fullName>
    </recommendedName>
</protein>
<comment type="function">
    <text evidence="7">May play a role in DNA repair. It seems to be involved in an RecBC-independent recombinational process of DNA repair. It may act with RecF and RecO.</text>
</comment>
<dbReference type="Pfam" id="PF13662">
    <property type="entry name" value="Toprim_4"/>
    <property type="match status" value="1"/>
</dbReference>
<dbReference type="AlphaFoldDB" id="A0A0G1Q960"/>
<feature type="domain" description="Toprim" evidence="8">
    <location>
        <begin position="81"/>
        <end position="177"/>
    </location>
</feature>
<dbReference type="Pfam" id="PF21176">
    <property type="entry name" value="RecR_HhH"/>
    <property type="match status" value="1"/>
</dbReference>
<accession>A0A0G1Q960</accession>
<dbReference type="SMART" id="SM00493">
    <property type="entry name" value="TOPRIM"/>
    <property type="match status" value="1"/>
</dbReference>
<evidence type="ECO:0000256" key="5">
    <source>
        <dbReference type="ARBA" id="ARBA00023172"/>
    </source>
</evidence>
<dbReference type="Pfam" id="PF21175">
    <property type="entry name" value="RecR_C"/>
    <property type="match status" value="1"/>
</dbReference>
<evidence type="ECO:0000256" key="3">
    <source>
        <dbReference type="ARBA" id="ARBA00022771"/>
    </source>
</evidence>
<dbReference type="STRING" id="1618994.UX57_C0004G0066"/>
<proteinExistence type="inferred from homology"/>
<feature type="zinc finger region" description="C4-type" evidence="7">
    <location>
        <begin position="58"/>
        <end position="73"/>
    </location>
</feature>
<keyword evidence="6 7" id="KW-0234">DNA repair</keyword>
<comment type="similarity">
    <text evidence="7">Belongs to the RecR family.</text>
</comment>
<dbReference type="InterPro" id="IPR000093">
    <property type="entry name" value="DNA_Rcmb_RecR"/>
</dbReference>
<evidence type="ECO:0000313" key="9">
    <source>
        <dbReference type="EMBL" id="KKU41362.1"/>
    </source>
</evidence>
<dbReference type="GO" id="GO:0003677">
    <property type="term" value="F:DNA binding"/>
    <property type="evidence" value="ECO:0007669"/>
    <property type="project" value="UniProtKB-UniRule"/>
</dbReference>
<dbReference type="GO" id="GO:0006281">
    <property type="term" value="P:DNA repair"/>
    <property type="evidence" value="ECO:0007669"/>
    <property type="project" value="UniProtKB-UniRule"/>
</dbReference>
<dbReference type="GO" id="GO:0006310">
    <property type="term" value="P:DNA recombination"/>
    <property type="evidence" value="ECO:0007669"/>
    <property type="project" value="UniProtKB-UniRule"/>
</dbReference>
<dbReference type="Gene3D" id="1.10.8.420">
    <property type="entry name" value="RecR Domain 1"/>
    <property type="match status" value="1"/>
</dbReference>
<keyword evidence="5 7" id="KW-0233">DNA recombination</keyword>
<keyword evidence="2 7" id="KW-0227">DNA damage</keyword>
<dbReference type="GO" id="GO:0008270">
    <property type="term" value="F:zinc ion binding"/>
    <property type="evidence" value="ECO:0007669"/>
    <property type="project" value="UniProtKB-KW"/>
</dbReference>
<evidence type="ECO:0000256" key="6">
    <source>
        <dbReference type="ARBA" id="ARBA00023204"/>
    </source>
</evidence>
<dbReference type="InterPro" id="IPR034137">
    <property type="entry name" value="TOPRIM_RecR"/>
</dbReference>
<name>A0A0G1Q960_9BACT</name>
<dbReference type="PANTHER" id="PTHR30446:SF0">
    <property type="entry name" value="RECOMBINATION PROTEIN RECR"/>
    <property type="match status" value="1"/>
</dbReference>
<sequence>MRRFPEPIQHLMAAFARLPGVGPKTALRYVYYVLKQPTADAELMAHALQHLHGHIHICPECFTYTETEICDICKNSSRDHNFLCVVEESRDIATIESTDVYKGCYHVLGGLLNPMDGITAETLHIRELIDRLRSSSTITEVILALPSTIQGETTMLYLAKRLSEFPIKITRLARGLPAGASLEYADDITLGSAICGRQQT</sequence>
<evidence type="ECO:0000256" key="2">
    <source>
        <dbReference type="ARBA" id="ARBA00022763"/>
    </source>
</evidence>